<dbReference type="EMBL" id="JAVIIQ010000005">
    <property type="protein sequence ID" value="MDX8532523.1"/>
    <property type="molecule type" value="Genomic_DNA"/>
</dbReference>
<comment type="caution">
    <text evidence="1">The sequence shown here is derived from an EMBL/GenBank/DDBJ whole genome shotgun (WGS) entry which is preliminary data.</text>
</comment>
<evidence type="ECO:0000313" key="2">
    <source>
        <dbReference type="Proteomes" id="UP001285154"/>
    </source>
</evidence>
<protein>
    <submittedName>
        <fullName evidence="1">Uncharacterized protein</fullName>
    </submittedName>
</protein>
<dbReference type="Proteomes" id="UP001285154">
    <property type="component" value="Unassembled WGS sequence"/>
</dbReference>
<name>A0ABU5A4D3_9HYPH</name>
<evidence type="ECO:0000313" key="1">
    <source>
        <dbReference type="EMBL" id="MDX8532523.1"/>
    </source>
</evidence>
<keyword evidence="2" id="KW-1185">Reference proteome</keyword>
<dbReference type="RefSeq" id="WP_320248665.1">
    <property type="nucleotide sequence ID" value="NZ_JAVIIQ010000005.1"/>
</dbReference>
<proteinExistence type="predicted"/>
<accession>A0ABU5A4D3</accession>
<gene>
    <name evidence="1" type="ORF">RFM42_16145</name>
</gene>
<reference evidence="1 2" key="1">
    <citation type="submission" date="2023-08" db="EMBL/GenBank/DDBJ databases">
        <title>Implementing the SeqCode for naming new Mesorhizobium species isolated from Vachellia karroo root nodules.</title>
        <authorList>
            <person name="Van Lill M."/>
        </authorList>
    </citation>
    <scope>NUCLEOTIDE SEQUENCE [LARGE SCALE GENOMIC DNA]</scope>
    <source>
        <strain evidence="1 2">VK25D</strain>
    </source>
</reference>
<sequence>MKAPERERSKLLPVRTAFAGLMALLMLALLSFAQAEISMSAASLSGGSSISAARQSDTIALLRTTGKAQALEVRASRPLPIKLVSGNPGALAPASDFLVIGQALPAEMGVTPVRGSATASRTNQPRAPPAA</sequence>
<organism evidence="1 2">
    <name type="scientific">Mesorhizobium vachelliae</name>
    <dbReference type="NCBI Taxonomy" id="3072309"/>
    <lineage>
        <taxon>Bacteria</taxon>
        <taxon>Pseudomonadati</taxon>
        <taxon>Pseudomonadota</taxon>
        <taxon>Alphaproteobacteria</taxon>
        <taxon>Hyphomicrobiales</taxon>
        <taxon>Phyllobacteriaceae</taxon>
        <taxon>Mesorhizobium</taxon>
    </lineage>
</organism>